<dbReference type="AlphaFoldDB" id="A0A7L5DK83"/>
<dbReference type="Gene3D" id="1.10.3730.20">
    <property type="match status" value="1"/>
</dbReference>
<sequence length="121" mass="13183">MNFTALLPWLSLVGAALCQTAWTLSLKLLRWSDLTTPQWPSAVGPLLGYIGFGIVNTILLAIAMRTIALTTAFAVWTALTLVFIKLVDVLWLQSGWSWTELFFLLLIGIGIVGLKVVAPAP</sequence>
<dbReference type="Pfam" id="PF00893">
    <property type="entry name" value="Multi_Drug_Res"/>
    <property type="match status" value="1"/>
</dbReference>
<name>A0A7L5DK83_9BACT</name>
<feature type="transmembrane region" description="Helical" evidence="2">
    <location>
        <begin position="69"/>
        <end position="92"/>
    </location>
</feature>
<dbReference type="KEGG" id="srho:HH216_10600"/>
<keyword evidence="4" id="KW-1185">Reference proteome</keyword>
<evidence type="ECO:0008006" key="5">
    <source>
        <dbReference type="Google" id="ProtNLM"/>
    </source>
</evidence>
<dbReference type="InterPro" id="IPR037185">
    <property type="entry name" value="EmrE-like"/>
</dbReference>
<feature type="transmembrane region" description="Helical" evidence="2">
    <location>
        <begin position="42"/>
        <end position="62"/>
    </location>
</feature>
<evidence type="ECO:0000256" key="1">
    <source>
        <dbReference type="RuleBase" id="RU003942"/>
    </source>
</evidence>
<dbReference type="SUPFAM" id="SSF103481">
    <property type="entry name" value="Multidrug resistance efflux transporter EmrE"/>
    <property type="match status" value="1"/>
</dbReference>
<proteinExistence type="inferred from homology"/>
<keyword evidence="1 2" id="KW-0812">Transmembrane</keyword>
<comment type="similarity">
    <text evidence="1">Belongs to the drug/metabolite transporter (DMT) superfamily. Small multidrug resistance (SMR) (TC 2.A.7.1) family.</text>
</comment>
<keyword evidence="2" id="KW-0472">Membrane</keyword>
<keyword evidence="2" id="KW-1133">Transmembrane helix</keyword>
<comment type="subcellular location">
    <subcellularLocation>
        <location evidence="1">Cell membrane</location>
        <topology evidence="1">Multi-pass membrane protein</topology>
    </subcellularLocation>
</comment>
<organism evidence="3 4">
    <name type="scientific">Spirosoma rhododendri</name>
    <dbReference type="NCBI Taxonomy" id="2728024"/>
    <lineage>
        <taxon>Bacteria</taxon>
        <taxon>Pseudomonadati</taxon>
        <taxon>Bacteroidota</taxon>
        <taxon>Cytophagia</taxon>
        <taxon>Cytophagales</taxon>
        <taxon>Cytophagaceae</taxon>
        <taxon>Spirosoma</taxon>
    </lineage>
</organism>
<dbReference type="GO" id="GO:0005886">
    <property type="term" value="C:plasma membrane"/>
    <property type="evidence" value="ECO:0007669"/>
    <property type="project" value="UniProtKB-SubCell"/>
</dbReference>
<protein>
    <recommendedName>
        <fullName evidence="5">Small multidrug resistance protein</fullName>
    </recommendedName>
</protein>
<accession>A0A7L5DK83</accession>
<evidence type="ECO:0000313" key="3">
    <source>
        <dbReference type="EMBL" id="QJD78826.1"/>
    </source>
</evidence>
<gene>
    <name evidence="3" type="ORF">HH216_10600</name>
</gene>
<dbReference type="RefSeq" id="WP_169550793.1">
    <property type="nucleotide sequence ID" value="NZ_CP051677.1"/>
</dbReference>
<dbReference type="Proteomes" id="UP000501128">
    <property type="component" value="Chromosome"/>
</dbReference>
<dbReference type="EMBL" id="CP051677">
    <property type="protein sequence ID" value="QJD78826.1"/>
    <property type="molecule type" value="Genomic_DNA"/>
</dbReference>
<feature type="transmembrane region" description="Helical" evidence="2">
    <location>
        <begin position="98"/>
        <end position="118"/>
    </location>
</feature>
<evidence type="ECO:0000313" key="4">
    <source>
        <dbReference type="Proteomes" id="UP000501128"/>
    </source>
</evidence>
<reference evidence="3 4" key="1">
    <citation type="submission" date="2020-04" db="EMBL/GenBank/DDBJ databases">
        <title>Genome sequencing of novel species.</title>
        <authorList>
            <person name="Heo J."/>
            <person name="Kim S.-J."/>
            <person name="Kim J.-S."/>
            <person name="Hong S.-B."/>
            <person name="Kwon S.-W."/>
        </authorList>
    </citation>
    <scope>NUCLEOTIDE SEQUENCE [LARGE SCALE GENOMIC DNA]</scope>
    <source>
        <strain evidence="3 4">CJU-R4</strain>
    </source>
</reference>
<dbReference type="GO" id="GO:0022857">
    <property type="term" value="F:transmembrane transporter activity"/>
    <property type="evidence" value="ECO:0007669"/>
    <property type="project" value="InterPro"/>
</dbReference>
<evidence type="ECO:0000256" key="2">
    <source>
        <dbReference type="SAM" id="Phobius"/>
    </source>
</evidence>
<dbReference type="InterPro" id="IPR045324">
    <property type="entry name" value="Small_multidrug_res"/>
</dbReference>